<evidence type="ECO:0000313" key="2">
    <source>
        <dbReference type="EMBL" id="OMP09254.1"/>
    </source>
</evidence>
<gene>
    <name evidence="2" type="ORF">COLO4_05657</name>
</gene>
<protein>
    <submittedName>
        <fullName evidence="2">Uncharacterized protein</fullName>
    </submittedName>
</protein>
<evidence type="ECO:0000256" key="1">
    <source>
        <dbReference type="SAM" id="MobiDB-lite"/>
    </source>
</evidence>
<accession>A0A1R3KQC3</accession>
<reference evidence="3" key="1">
    <citation type="submission" date="2013-09" db="EMBL/GenBank/DDBJ databases">
        <title>Corchorus olitorius genome sequencing.</title>
        <authorList>
            <person name="Alam M."/>
            <person name="Haque M.S."/>
            <person name="Islam M.S."/>
            <person name="Emdad E.M."/>
            <person name="Islam M.M."/>
            <person name="Ahmed B."/>
            <person name="Halim A."/>
            <person name="Hossen Q.M.M."/>
            <person name="Hossain M.Z."/>
            <person name="Ahmed R."/>
            <person name="Khan M.M."/>
            <person name="Islam R."/>
            <person name="Rashid M.M."/>
            <person name="Khan S.A."/>
            <person name="Rahman M.S."/>
            <person name="Alam M."/>
            <person name="Yahiya A.S."/>
            <person name="Khan M.S."/>
            <person name="Azam M.S."/>
            <person name="Haque T."/>
            <person name="Lashkar M.Z.H."/>
            <person name="Akhand A.I."/>
            <person name="Morshed G."/>
            <person name="Roy S."/>
            <person name="Uddin K.S."/>
            <person name="Rabeya T."/>
            <person name="Hossain A.S."/>
            <person name="Chowdhury A."/>
            <person name="Snigdha A.R."/>
            <person name="Mortoza M.S."/>
            <person name="Matin S.A."/>
            <person name="Hoque S.M.E."/>
            <person name="Islam M.K."/>
            <person name="Roy D.K."/>
            <person name="Haider R."/>
            <person name="Moosa M.M."/>
            <person name="Elias S.M."/>
            <person name="Hasan A.M."/>
            <person name="Jahan S."/>
            <person name="Shafiuddin M."/>
            <person name="Mahmood N."/>
            <person name="Shommy N.S."/>
        </authorList>
    </citation>
    <scope>NUCLEOTIDE SEQUENCE [LARGE SCALE GENOMIC DNA]</scope>
    <source>
        <strain evidence="3">cv. O-4</strain>
    </source>
</reference>
<evidence type="ECO:0000313" key="3">
    <source>
        <dbReference type="Proteomes" id="UP000187203"/>
    </source>
</evidence>
<name>A0A1R3KQC3_9ROSI</name>
<proteinExistence type="predicted"/>
<feature type="region of interest" description="Disordered" evidence="1">
    <location>
        <begin position="1"/>
        <end position="23"/>
    </location>
</feature>
<comment type="caution">
    <text evidence="2">The sequence shown here is derived from an EMBL/GenBank/DDBJ whole genome shotgun (WGS) entry which is preliminary data.</text>
</comment>
<organism evidence="2 3">
    <name type="scientific">Corchorus olitorius</name>
    <dbReference type="NCBI Taxonomy" id="93759"/>
    <lineage>
        <taxon>Eukaryota</taxon>
        <taxon>Viridiplantae</taxon>
        <taxon>Streptophyta</taxon>
        <taxon>Embryophyta</taxon>
        <taxon>Tracheophyta</taxon>
        <taxon>Spermatophyta</taxon>
        <taxon>Magnoliopsida</taxon>
        <taxon>eudicotyledons</taxon>
        <taxon>Gunneridae</taxon>
        <taxon>Pentapetalae</taxon>
        <taxon>rosids</taxon>
        <taxon>malvids</taxon>
        <taxon>Malvales</taxon>
        <taxon>Malvaceae</taxon>
        <taxon>Grewioideae</taxon>
        <taxon>Apeibeae</taxon>
        <taxon>Corchorus</taxon>
    </lineage>
</organism>
<sequence>MTAQSYGSSRPQTQHQRRRPQTNCGELLIEKRENVNRCEVENHCREGEIYGFQLEREGE</sequence>
<dbReference type="EMBL" id="AWUE01012400">
    <property type="protein sequence ID" value="OMP09254.1"/>
    <property type="molecule type" value="Genomic_DNA"/>
</dbReference>
<dbReference type="Proteomes" id="UP000187203">
    <property type="component" value="Unassembled WGS sequence"/>
</dbReference>
<keyword evidence="3" id="KW-1185">Reference proteome</keyword>
<dbReference type="AlphaFoldDB" id="A0A1R3KQC3"/>